<protein>
    <submittedName>
        <fullName evidence="3">DUF2087 domain-containing protein</fullName>
    </submittedName>
</protein>
<gene>
    <name evidence="3" type="ORF">GFH48_26150</name>
</gene>
<keyword evidence="4" id="KW-1185">Reference proteome</keyword>
<sequence>MPTDLPTSPPTISSTPSTVSSNVPSPDPLIGLFAEETRVRAFAAVALGADTPTKVMERAGLSPRDATAALRRLLGQDVITDDGGLAVAYGHFRRLARGTRAPAETHGSGDEVTDAVLRTFVRGGRLIRLPAQWHRKLVVLRHIAEQTFEPDVEYPERTVNERLRAWCEDAPVDHATLRRYLVDLHHLTREHGVYRRPAQV</sequence>
<organism evidence="3 4">
    <name type="scientific">Streptomyces fagopyri</name>
    <dbReference type="NCBI Taxonomy" id="2662397"/>
    <lineage>
        <taxon>Bacteria</taxon>
        <taxon>Bacillati</taxon>
        <taxon>Actinomycetota</taxon>
        <taxon>Actinomycetes</taxon>
        <taxon>Kitasatosporales</taxon>
        <taxon>Streptomycetaceae</taxon>
        <taxon>Streptomyces</taxon>
    </lineage>
</organism>
<reference evidence="3 4" key="1">
    <citation type="submission" date="2019-10" db="EMBL/GenBank/DDBJ databases">
        <title>A novel species.</title>
        <authorList>
            <person name="Gao J."/>
        </authorList>
    </citation>
    <scope>NUCLEOTIDE SEQUENCE [LARGE SCALE GENOMIC DNA]</scope>
    <source>
        <strain evidence="3 4">QMT-28</strain>
    </source>
</reference>
<dbReference type="InterPro" id="IPR018656">
    <property type="entry name" value="DUF2087"/>
</dbReference>
<dbReference type="KEGG" id="sfy:GFH48_26150"/>
<feature type="domain" description="DUF2087" evidence="2">
    <location>
        <begin position="125"/>
        <end position="196"/>
    </location>
</feature>
<evidence type="ECO:0000259" key="2">
    <source>
        <dbReference type="Pfam" id="PF09860"/>
    </source>
</evidence>
<feature type="region of interest" description="Disordered" evidence="1">
    <location>
        <begin position="1"/>
        <end position="25"/>
    </location>
</feature>
<evidence type="ECO:0000313" key="4">
    <source>
        <dbReference type="Proteomes" id="UP000326179"/>
    </source>
</evidence>
<evidence type="ECO:0000256" key="1">
    <source>
        <dbReference type="SAM" id="MobiDB-lite"/>
    </source>
</evidence>
<dbReference type="Proteomes" id="UP000326179">
    <property type="component" value="Chromosome"/>
</dbReference>
<proteinExistence type="predicted"/>
<dbReference type="EMBL" id="CP045643">
    <property type="protein sequence ID" value="QFZ76284.1"/>
    <property type="molecule type" value="Genomic_DNA"/>
</dbReference>
<dbReference type="Pfam" id="PF09860">
    <property type="entry name" value="DUF2087"/>
    <property type="match status" value="1"/>
</dbReference>
<dbReference type="RefSeq" id="WP_153290524.1">
    <property type="nucleotide sequence ID" value="NZ_CP045643.1"/>
</dbReference>
<name>A0A5Q0LHK1_9ACTN</name>
<accession>A0A5Q0LHK1</accession>
<feature type="compositionally biased region" description="Low complexity" evidence="1">
    <location>
        <begin position="1"/>
        <end position="24"/>
    </location>
</feature>
<evidence type="ECO:0000313" key="3">
    <source>
        <dbReference type="EMBL" id="QFZ76284.1"/>
    </source>
</evidence>
<dbReference type="AlphaFoldDB" id="A0A5Q0LHK1"/>